<keyword evidence="9" id="KW-0325">Glycoprotein</keyword>
<keyword evidence="3" id="KW-0328">Glycosyltransferase</keyword>
<name>A0A074Z2D4_OPIVI</name>
<dbReference type="Proteomes" id="UP000054324">
    <property type="component" value="Unassembled WGS sequence"/>
</dbReference>
<evidence type="ECO:0000313" key="11">
    <source>
        <dbReference type="EMBL" id="KER21196.1"/>
    </source>
</evidence>
<evidence type="ECO:0008006" key="13">
    <source>
        <dbReference type="Google" id="ProtNLM"/>
    </source>
</evidence>
<dbReference type="Pfam" id="PF02485">
    <property type="entry name" value="Branch"/>
    <property type="match status" value="1"/>
</dbReference>
<dbReference type="RefSeq" id="XP_009175055.1">
    <property type="nucleotide sequence ID" value="XM_009176791.1"/>
</dbReference>
<keyword evidence="12" id="KW-1185">Reference proteome</keyword>
<evidence type="ECO:0000256" key="1">
    <source>
        <dbReference type="ARBA" id="ARBA00004606"/>
    </source>
</evidence>
<evidence type="ECO:0000256" key="7">
    <source>
        <dbReference type="ARBA" id="ARBA00022989"/>
    </source>
</evidence>
<evidence type="ECO:0000256" key="2">
    <source>
        <dbReference type="ARBA" id="ARBA00004922"/>
    </source>
</evidence>
<evidence type="ECO:0000256" key="3">
    <source>
        <dbReference type="ARBA" id="ARBA00022676"/>
    </source>
</evidence>
<proteinExistence type="inferred from homology"/>
<comment type="pathway">
    <text evidence="2">Protein modification; protein glycosylation.</text>
</comment>
<evidence type="ECO:0000256" key="10">
    <source>
        <dbReference type="ARBA" id="ARBA00038150"/>
    </source>
</evidence>
<dbReference type="GO" id="GO:0008375">
    <property type="term" value="F:acetylglucosaminyltransferase activity"/>
    <property type="evidence" value="ECO:0007669"/>
    <property type="project" value="TreeGrafter"/>
</dbReference>
<reference evidence="11 12" key="1">
    <citation type="submission" date="2013-11" db="EMBL/GenBank/DDBJ databases">
        <title>Opisthorchis viverrini - life in the bile duct.</title>
        <authorList>
            <person name="Young N.D."/>
            <person name="Nagarajan N."/>
            <person name="Lin S.J."/>
            <person name="Korhonen P.K."/>
            <person name="Jex A.R."/>
            <person name="Hall R.S."/>
            <person name="Safavi-Hemami H."/>
            <person name="Kaewkong W."/>
            <person name="Bertrand D."/>
            <person name="Gao S."/>
            <person name="Seet Q."/>
            <person name="Wongkham S."/>
            <person name="Teh B.T."/>
            <person name="Wongkham C."/>
            <person name="Intapan P.M."/>
            <person name="Maleewong W."/>
            <person name="Yang X."/>
            <person name="Hu M."/>
            <person name="Wang Z."/>
            <person name="Hofmann A."/>
            <person name="Sternberg P.W."/>
            <person name="Tan P."/>
            <person name="Wang J."/>
            <person name="Gasser R.B."/>
        </authorList>
    </citation>
    <scope>NUCLEOTIDE SEQUENCE [LARGE SCALE GENOMIC DNA]</scope>
</reference>
<organism evidence="11 12">
    <name type="scientific">Opisthorchis viverrini</name>
    <name type="common">Southeast Asian liver fluke</name>
    <dbReference type="NCBI Taxonomy" id="6198"/>
    <lineage>
        <taxon>Eukaryota</taxon>
        <taxon>Metazoa</taxon>
        <taxon>Spiralia</taxon>
        <taxon>Lophotrochozoa</taxon>
        <taxon>Platyhelminthes</taxon>
        <taxon>Trematoda</taxon>
        <taxon>Digenea</taxon>
        <taxon>Opisthorchiida</taxon>
        <taxon>Opisthorchiata</taxon>
        <taxon>Opisthorchiidae</taxon>
        <taxon>Opisthorchis</taxon>
    </lineage>
</organism>
<dbReference type="AlphaFoldDB" id="A0A074Z2D4"/>
<evidence type="ECO:0000256" key="4">
    <source>
        <dbReference type="ARBA" id="ARBA00022679"/>
    </source>
</evidence>
<gene>
    <name evidence="11" type="ORF">T265_10423</name>
</gene>
<dbReference type="OrthoDB" id="2019572at2759"/>
<evidence type="ECO:0000256" key="6">
    <source>
        <dbReference type="ARBA" id="ARBA00022968"/>
    </source>
</evidence>
<dbReference type="PANTHER" id="PTHR19297:SF185">
    <property type="entry name" value="BETA-1,3-GALACTOSYL-O-GLYCOSYL-GLYCOPROTEIN BETA-1,6-N-ACETYLGLUCOSAMINYLTRANSFERASE 3"/>
    <property type="match status" value="1"/>
</dbReference>
<protein>
    <recommendedName>
        <fullName evidence="13">Core-2/I-Branching enzyme</fullName>
    </recommendedName>
</protein>
<keyword evidence="4" id="KW-0808">Transferase</keyword>
<keyword evidence="8" id="KW-0472">Membrane</keyword>
<evidence type="ECO:0000256" key="5">
    <source>
        <dbReference type="ARBA" id="ARBA00022692"/>
    </source>
</evidence>
<comment type="similarity">
    <text evidence="10">Belongs to the glycosyltransferase 14 family.</text>
</comment>
<dbReference type="EMBL" id="KL596985">
    <property type="protein sequence ID" value="KER21196.1"/>
    <property type="molecule type" value="Genomic_DNA"/>
</dbReference>
<evidence type="ECO:0000256" key="9">
    <source>
        <dbReference type="ARBA" id="ARBA00023180"/>
    </source>
</evidence>
<comment type="subcellular location">
    <subcellularLocation>
        <location evidence="1">Membrane</location>
        <topology evidence="1">Single-pass type II membrane protein</topology>
    </subcellularLocation>
</comment>
<evidence type="ECO:0000256" key="8">
    <source>
        <dbReference type="ARBA" id="ARBA00023136"/>
    </source>
</evidence>
<dbReference type="CTD" id="20324591"/>
<dbReference type="KEGG" id="ovi:T265_10423"/>
<sequence>MALAIRSCGMLRWRTRVLSATIACLVFLLGWSYYYGSFKERFVPRRIATHSTSHDCLRRFGVFSVNYNFTVSPEEHGFPIGFSLLVYTQPERAVRLLAAIYRPQNVYCVHVDKKSPEDVTQALLNYATCFDSNLFFVPNEQRIAVHWGSVSVLEAELICARLLLNRTEEWKYWINLTGQEFPLRTNWELVRALKLMNNTNLVAATYKGRNLWRFPPKNLFPHKITWYKGPVHLAVRREFVNFMLSDSRAIALLESLKKYESEKGSGIHAEETYFATLNHNPHFFPVPGAFLGLHEYNVTEGVTRYKVWQDSGIACGSGHWVRTVCILGVDDLPGLSKSPHFFANKFLPNVEPEAYEILERWLAEKVSFETTHRALHSSFNTSVYANLEMTWNHL</sequence>
<keyword evidence="7" id="KW-1133">Transmembrane helix</keyword>
<evidence type="ECO:0000313" key="12">
    <source>
        <dbReference type="Proteomes" id="UP000054324"/>
    </source>
</evidence>
<dbReference type="GO" id="GO:0016020">
    <property type="term" value="C:membrane"/>
    <property type="evidence" value="ECO:0007669"/>
    <property type="project" value="UniProtKB-SubCell"/>
</dbReference>
<keyword evidence="6" id="KW-0735">Signal-anchor</keyword>
<dbReference type="GeneID" id="20324591"/>
<dbReference type="InterPro" id="IPR003406">
    <property type="entry name" value="Glyco_trans_14"/>
</dbReference>
<dbReference type="PANTHER" id="PTHR19297">
    <property type="entry name" value="GLYCOSYLTRANSFERASE 14 FAMILY MEMBER"/>
    <property type="match status" value="1"/>
</dbReference>
<keyword evidence="5" id="KW-0812">Transmembrane</keyword>
<accession>A0A074Z2D4</accession>